<name>A0A7W0HKR8_9BACT</name>
<reference evidence="1 2" key="1">
    <citation type="submission" date="2020-07" db="EMBL/GenBank/DDBJ databases">
        <title>Genomic Encyclopedia of Type Strains, Phase IV (KMG-IV): sequencing the most valuable type-strain genomes for metagenomic binning, comparative biology and taxonomic classification.</title>
        <authorList>
            <person name="Goeker M."/>
        </authorList>
    </citation>
    <scope>NUCLEOTIDE SEQUENCE [LARGE SCALE GENOMIC DNA]</scope>
    <source>
        <strain evidence="1 2">DSM 17721</strain>
    </source>
</reference>
<evidence type="ECO:0000313" key="1">
    <source>
        <dbReference type="EMBL" id="MBA2881507.1"/>
    </source>
</evidence>
<keyword evidence="2" id="KW-1185">Reference proteome</keyword>
<organism evidence="1 2">
    <name type="scientific">Desulfosalsimonas propionicica</name>
    <dbReference type="NCBI Taxonomy" id="332175"/>
    <lineage>
        <taxon>Bacteria</taxon>
        <taxon>Pseudomonadati</taxon>
        <taxon>Thermodesulfobacteriota</taxon>
        <taxon>Desulfobacteria</taxon>
        <taxon>Desulfobacterales</taxon>
        <taxon>Desulfosalsimonadaceae</taxon>
        <taxon>Desulfosalsimonas</taxon>
    </lineage>
</organism>
<dbReference type="Proteomes" id="UP000525298">
    <property type="component" value="Unassembled WGS sequence"/>
</dbReference>
<accession>A0A7W0HKR8</accession>
<proteinExistence type="predicted"/>
<sequence>MKKIQELWNQAVDENGSTMSKLMAINPGTARHNHVRARWKKHSDLEAWQQLIAKAIKSDFLNGR</sequence>
<dbReference type="EMBL" id="JACDUS010000004">
    <property type="protein sequence ID" value="MBA2881507.1"/>
    <property type="molecule type" value="Genomic_DNA"/>
</dbReference>
<protein>
    <submittedName>
        <fullName evidence="1">Uncharacterized protein</fullName>
    </submittedName>
</protein>
<gene>
    <name evidence="1" type="ORF">HNR65_001834</name>
</gene>
<comment type="caution">
    <text evidence="1">The sequence shown here is derived from an EMBL/GenBank/DDBJ whole genome shotgun (WGS) entry which is preliminary data.</text>
</comment>
<evidence type="ECO:0000313" key="2">
    <source>
        <dbReference type="Proteomes" id="UP000525298"/>
    </source>
</evidence>
<dbReference type="AlphaFoldDB" id="A0A7W0HKR8"/>
<dbReference type="RefSeq" id="WP_181551158.1">
    <property type="nucleotide sequence ID" value="NZ_JACDUS010000004.1"/>
</dbReference>